<feature type="compositionally biased region" description="Basic and acidic residues" evidence="1">
    <location>
        <begin position="284"/>
        <end position="303"/>
    </location>
</feature>
<evidence type="ECO:0000256" key="2">
    <source>
        <dbReference type="SAM" id="SignalP"/>
    </source>
</evidence>
<dbReference type="OrthoDB" id="6631487at2759"/>
<gene>
    <name evidence="3" type="ORF">GE061_019963</name>
</gene>
<feature type="compositionally biased region" description="Basic residues" evidence="1">
    <location>
        <begin position="1399"/>
        <end position="1408"/>
    </location>
</feature>
<dbReference type="EMBL" id="WIXP02000009">
    <property type="protein sequence ID" value="KAF6205789.1"/>
    <property type="molecule type" value="Genomic_DNA"/>
</dbReference>
<feature type="compositionally biased region" description="Acidic residues" evidence="1">
    <location>
        <begin position="684"/>
        <end position="699"/>
    </location>
</feature>
<feature type="compositionally biased region" description="Low complexity" evidence="1">
    <location>
        <begin position="501"/>
        <end position="515"/>
    </location>
</feature>
<feature type="region of interest" description="Disordered" evidence="1">
    <location>
        <begin position="1214"/>
        <end position="1250"/>
    </location>
</feature>
<name>A0A8S9XB45_APOLU</name>
<feature type="compositionally biased region" description="Basic and acidic residues" evidence="1">
    <location>
        <begin position="19"/>
        <end position="38"/>
    </location>
</feature>
<feature type="compositionally biased region" description="Polar residues" evidence="1">
    <location>
        <begin position="1160"/>
        <end position="1171"/>
    </location>
</feature>
<feature type="compositionally biased region" description="Low complexity" evidence="1">
    <location>
        <begin position="1226"/>
        <end position="1237"/>
    </location>
</feature>
<feature type="compositionally biased region" description="Low complexity" evidence="1">
    <location>
        <begin position="1278"/>
        <end position="1288"/>
    </location>
</feature>
<feature type="region of interest" description="Disordered" evidence="1">
    <location>
        <begin position="681"/>
        <end position="713"/>
    </location>
</feature>
<feature type="compositionally biased region" description="Low complexity" evidence="1">
    <location>
        <begin position="1172"/>
        <end position="1189"/>
    </location>
</feature>
<feature type="region of interest" description="Disordered" evidence="1">
    <location>
        <begin position="15"/>
        <end position="50"/>
    </location>
</feature>
<organism evidence="3 4">
    <name type="scientific">Apolygus lucorum</name>
    <name type="common">Small green plant bug</name>
    <name type="synonym">Lygocoris lucorum</name>
    <dbReference type="NCBI Taxonomy" id="248454"/>
    <lineage>
        <taxon>Eukaryota</taxon>
        <taxon>Metazoa</taxon>
        <taxon>Ecdysozoa</taxon>
        <taxon>Arthropoda</taxon>
        <taxon>Hexapoda</taxon>
        <taxon>Insecta</taxon>
        <taxon>Pterygota</taxon>
        <taxon>Neoptera</taxon>
        <taxon>Paraneoptera</taxon>
        <taxon>Hemiptera</taxon>
        <taxon>Heteroptera</taxon>
        <taxon>Panheteroptera</taxon>
        <taxon>Cimicomorpha</taxon>
        <taxon>Miridae</taxon>
        <taxon>Mirini</taxon>
        <taxon>Apolygus</taxon>
    </lineage>
</organism>
<dbReference type="Proteomes" id="UP000466442">
    <property type="component" value="Linkage Group LG9"/>
</dbReference>
<feature type="compositionally biased region" description="Basic residues" evidence="1">
    <location>
        <begin position="1322"/>
        <end position="1332"/>
    </location>
</feature>
<feature type="chain" id="PRO_5035949674" evidence="2">
    <location>
        <begin position="19"/>
        <end position="1458"/>
    </location>
</feature>
<proteinExistence type="predicted"/>
<feature type="compositionally biased region" description="Basic and acidic residues" evidence="1">
    <location>
        <begin position="134"/>
        <end position="154"/>
    </location>
</feature>
<feature type="compositionally biased region" description="Basic and acidic residues" evidence="1">
    <location>
        <begin position="1238"/>
        <end position="1250"/>
    </location>
</feature>
<protein>
    <submittedName>
        <fullName evidence="3">Uncharacterized protein</fullName>
    </submittedName>
</protein>
<feature type="region of interest" description="Disordered" evidence="1">
    <location>
        <begin position="1393"/>
        <end position="1458"/>
    </location>
</feature>
<keyword evidence="2" id="KW-0732">Signal</keyword>
<accession>A0A8S9XB45</accession>
<feature type="compositionally biased region" description="Low complexity" evidence="1">
    <location>
        <begin position="1424"/>
        <end position="1433"/>
    </location>
</feature>
<evidence type="ECO:0000313" key="4">
    <source>
        <dbReference type="Proteomes" id="UP000466442"/>
    </source>
</evidence>
<keyword evidence="4" id="KW-1185">Reference proteome</keyword>
<evidence type="ECO:0000256" key="1">
    <source>
        <dbReference type="SAM" id="MobiDB-lite"/>
    </source>
</evidence>
<feature type="region of interest" description="Disordered" evidence="1">
    <location>
        <begin position="121"/>
        <end position="158"/>
    </location>
</feature>
<feature type="region of interest" description="Disordered" evidence="1">
    <location>
        <begin position="278"/>
        <end position="307"/>
    </location>
</feature>
<feature type="region of interest" description="Disordered" evidence="1">
    <location>
        <begin position="463"/>
        <end position="540"/>
    </location>
</feature>
<comment type="caution">
    <text evidence="3">The sequence shown here is derived from an EMBL/GenBank/DDBJ whole genome shotgun (WGS) entry which is preliminary data.</text>
</comment>
<feature type="signal peptide" evidence="2">
    <location>
        <begin position="1"/>
        <end position="18"/>
    </location>
</feature>
<sequence>MLFASALVAAVGAEEVDSAEDRDVEGYVSDREAPRDVPTRPASKGRWAAGELPGGKTVQLGFVPQKVYTQVRKYDSVKHLPRSAAAAEAATDEEKLNAPRLREVLSQKKIQQVYEEEGYEDMGYDHGGYNHHGSKYEDKEKNEDLSLKKPKGDNDPGSAEHVAVIAGKAKNATVRSGSTPVAVRWKRFHTETQTKRMSFDDDSGERRTKSVTEEIEDATRPFVKDHVAVTVKTDVNGSASDQDSVGAASVAEEIKVDKVGASVEARDGGLNLDEFEAEESLGSAHEEPSGRSMEARVINDPRPKGSNVVTFPGRHTRRQYAMGRPVDVYVQESVGYGVRRPVYGLPVTPANVHHYLPYMPAFPSYYSDNPAAYTAPVVSQRLPVKQIENEPSPPSTTTPPVVVPVLDTGPVQFLNAADTLNAYASLLQQVTTTAAPKPVQEPEQNYADLIQPRFNSSLDVDISASTRMEKHNNATSTRRRPSKFRYPVPGRGRFYNNFTRSGTSFSSDSGPSGKGNMEFKNPSPHTRHPSLPRDSSEDASQDIPYAAAQSLNPVLLGPPYVSHRPHDPVKYIESLTVAHFANGANVPKSPPSVQNERLKELARQLNLHSENISRRKRLGSGRNKRSTGEIQYDHEKYPFYDSYKGISRDSAMRYASNPDDIPKKSPGGMEFYESKDSLVKCDEPGEPDDVVPERDEDGEWNDKPQPENLPRMKGLGESIDCLKLRYFGKDPLDNPFFKEGPIDQPQMYEVDKSIKNQVSALDRKVRDVEGNKRVMIIPSREENSSHAVYNNNYTNSDNIREEERFNGHSSFPYKNHKPESAEVSASVHNLRAHSPYKYYSEHDDSYFPNYEPQYDSETEDSKKHKYYHHNYKHKYVHKTKKRTRPPYQGYYPRPLPVSIYSVIAASKTYPVVRRPLIYSSGSHVIPVYQQVDGQINDNYVSDSKTSYQTTPTRWYIVRPGEYTENKDIANDSKTSSSSIWNYINPLRWWFPAYFDERRGEPKHRRRRSSIQQQEQELFNRILARTNNATLQSRIFDSYKTATPDMMRNQQESTTGQPISINEFKARMNATSERLSKTQSKLNRLTGGFISRNSVTTSTPSYTNTISSPSYGEESYGVVIPSTSPMTPSSAEFNTVSTTSKPKVLFPRTRTPARRRPQPTKSNVNSASRNSLTSTTRTTTTTTTPSTTTRMYKPKRVVKKKFDKQVEAFPVLRRSNKPATTASPFDSVESSVVESGSMEEPRRMQQVEHRRVTKEEVYKTSFIPEEEARTNRNVDESVENYSMSSSESSPVTGPTMDPDNHTLTYMVNPVTGVGSWGEQPRRTTWRPKRKYPKRHTEGKTGYQSTYSYPPVRYSSGDVEQETSTSNRNRKRHSGVPHYDSQAYIAGLMNQVRPKADVSRVPRRGSHRKSSLSSSDEDYRSDVSTGSGAESGSEENPPMKSPPKFILDPGKRKYFYVRSR</sequence>
<feature type="region of interest" description="Disordered" evidence="1">
    <location>
        <begin position="1277"/>
        <end position="1375"/>
    </location>
</feature>
<feature type="region of interest" description="Disordered" evidence="1">
    <location>
        <begin position="1146"/>
        <end position="1190"/>
    </location>
</feature>
<evidence type="ECO:0000313" key="3">
    <source>
        <dbReference type="EMBL" id="KAF6205789.1"/>
    </source>
</evidence>
<reference evidence="3" key="1">
    <citation type="journal article" date="2021" name="Mol. Ecol. Resour.">
        <title>Apolygus lucorum genome provides insights into omnivorousness and mesophyll feeding.</title>
        <authorList>
            <person name="Liu Y."/>
            <person name="Liu H."/>
            <person name="Wang H."/>
            <person name="Huang T."/>
            <person name="Liu B."/>
            <person name="Yang B."/>
            <person name="Yin L."/>
            <person name="Li B."/>
            <person name="Zhang Y."/>
            <person name="Zhang S."/>
            <person name="Jiang F."/>
            <person name="Zhang X."/>
            <person name="Ren Y."/>
            <person name="Wang B."/>
            <person name="Wang S."/>
            <person name="Lu Y."/>
            <person name="Wu K."/>
            <person name="Fan W."/>
            <person name="Wang G."/>
        </authorList>
    </citation>
    <scope>NUCLEOTIDE SEQUENCE</scope>
    <source>
        <strain evidence="3">12Hb</strain>
    </source>
</reference>